<accession>A0A917PBF1</accession>
<keyword evidence="4" id="KW-0862">Zinc</keyword>
<keyword evidence="3" id="KW-0479">Metal-binding</keyword>
<dbReference type="PANTHER" id="PTHR43350">
    <property type="entry name" value="NAD-DEPENDENT ALCOHOL DEHYDROGENASE"/>
    <property type="match status" value="1"/>
</dbReference>
<gene>
    <name evidence="6" type="ORF">GCM10011372_04520</name>
</gene>
<reference evidence="6" key="1">
    <citation type="journal article" date="2014" name="Int. J. Syst. Evol. Microbiol.">
        <title>Complete genome sequence of Corynebacterium casei LMG S-19264T (=DSM 44701T), isolated from a smear-ripened cheese.</title>
        <authorList>
            <consortium name="US DOE Joint Genome Institute (JGI-PGF)"/>
            <person name="Walter F."/>
            <person name="Albersmeier A."/>
            <person name="Kalinowski J."/>
            <person name="Ruckert C."/>
        </authorList>
    </citation>
    <scope>NUCLEOTIDE SEQUENCE</scope>
    <source>
        <strain evidence="6">CGMCC 1.8984</strain>
    </source>
</reference>
<dbReference type="SUPFAM" id="SSF50129">
    <property type="entry name" value="GroES-like"/>
    <property type="match status" value="1"/>
</dbReference>
<keyword evidence="7" id="KW-1185">Reference proteome</keyword>
<dbReference type="Gene3D" id="3.90.180.10">
    <property type="entry name" value="Medium-chain alcohol dehydrogenases, catalytic domain"/>
    <property type="match status" value="1"/>
</dbReference>
<dbReference type="GO" id="GO:0046872">
    <property type="term" value="F:metal ion binding"/>
    <property type="evidence" value="ECO:0007669"/>
    <property type="project" value="UniProtKB-KW"/>
</dbReference>
<protein>
    <submittedName>
        <fullName evidence="6">Dehydrogenase</fullName>
    </submittedName>
</protein>
<evidence type="ECO:0000313" key="6">
    <source>
        <dbReference type="EMBL" id="GGJ69772.1"/>
    </source>
</evidence>
<proteinExistence type="inferred from homology"/>
<evidence type="ECO:0000256" key="2">
    <source>
        <dbReference type="ARBA" id="ARBA00008072"/>
    </source>
</evidence>
<dbReference type="AlphaFoldDB" id="A0A917PBF1"/>
<evidence type="ECO:0000313" key="7">
    <source>
        <dbReference type="Proteomes" id="UP000636956"/>
    </source>
</evidence>
<organism evidence="6 7">
    <name type="scientific">Agromyces bauzanensis</name>
    <dbReference type="NCBI Taxonomy" id="1308924"/>
    <lineage>
        <taxon>Bacteria</taxon>
        <taxon>Bacillati</taxon>
        <taxon>Actinomycetota</taxon>
        <taxon>Actinomycetes</taxon>
        <taxon>Micrococcales</taxon>
        <taxon>Microbacteriaceae</taxon>
        <taxon>Agromyces</taxon>
    </lineage>
</organism>
<dbReference type="RefSeq" id="WP_229662038.1">
    <property type="nucleotide sequence ID" value="NZ_BAABFW010000041.1"/>
</dbReference>
<dbReference type="Proteomes" id="UP000636956">
    <property type="component" value="Unassembled WGS sequence"/>
</dbReference>
<dbReference type="EMBL" id="BMMD01000001">
    <property type="protein sequence ID" value="GGJ69772.1"/>
    <property type="molecule type" value="Genomic_DNA"/>
</dbReference>
<comment type="caution">
    <text evidence="6">The sequence shown here is derived from an EMBL/GenBank/DDBJ whole genome shotgun (WGS) entry which is preliminary data.</text>
</comment>
<comment type="cofactor">
    <cofactor evidence="1">
        <name>Zn(2+)</name>
        <dbReference type="ChEBI" id="CHEBI:29105"/>
    </cofactor>
</comment>
<evidence type="ECO:0000256" key="1">
    <source>
        <dbReference type="ARBA" id="ARBA00001947"/>
    </source>
</evidence>
<dbReference type="PANTHER" id="PTHR43350:SF19">
    <property type="entry name" value="D-GULOSIDE 3-DEHYDROGENASE"/>
    <property type="match status" value="1"/>
</dbReference>
<dbReference type="SUPFAM" id="SSF51735">
    <property type="entry name" value="NAD(P)-binding Rossmann-fold domains"/>
    <property type="match status" value="1"/>
</dbReference>
<dbReference type="CDD" id="cd08255">
    <property type="entry name" value="2-desacetyl-2-hydroxyethyl_bacteriochlorophyllide_like"/>
    <property type="match status" value="1"/>
</dbReference>
<evidence type="ECO:0000256" key="5">
    <source>
        <dbReference type="ARBA" id="ARBA00023002"/>
    </source>
</evidence>
<comment type="similarity">
    <text evidence="2">Belongs to the zinc-containing alcohol dehydrogenase family.</text>
</comment>
<name>A0A917PBF1_9MICO</name>
<reference evidence="6" key="2">
    <citation type="submission" date="2020-09" db="EMBL/GenBank/DDBJ databases">
        <authorList>
            <person name="Sun Q."/>
            <person name="Zhou Y."/>
        </authorList>
    </citation>
    <scope>NUCLEOTIDE SEQUENCE</scope>
    <source>
        <strain evidence="6">CGMCC 1.8984</strain>
    </source>
</reference>
<dbReference type="InterPro" id="IPR036291">
    <property type="entry name" value="NAD(P)-bd_dom_sf"/>
</dbReference>
<dbReference type="GO" id="GO:0016491">
    <property type="term" value="F:oxidoreductase activity"/>
    <property type="evidence" value="ECO:0007669"/>
    <property type="project" value="UniProtKB-KW"/>
</dbReference>
<evidence type="ECO:0000256" key="4">
    <source>
        <dbReference type="ARBA" id="ARBA00022833"/>
    </source>
</evidence>
<dbReference type="InterPro" id="IPR011032">
    <property type="entry name" value="GroES-like_sf"/>
</dbReference>
<dbReference type="Gene3D" id="3.40.50.720">
    <property type="entry name" value="NAD(P)-binding Rossmann-like Domain"/>
    <property type="match status" value="1"/>
</dbReference>
<keyword evidence="5" id="KW-0560">Oxidoreductase</keyword>
<evidence type="ECO:0000256" key="3">
    <source>
        <dbReference type="ARBA" id="ARBA00022723"/>
    </source>
</evidence>
<sequence>MPEAVAFWIDEPGVAALRRQPIAAAVEGEVLVRTRYTGISRGTEATVFLGRVPSSEHERMRAPFQEGDFPGPVKYGYLNVGVVEQGPDALRGRTVFTLFPHQSAFVVPADAVVPVPRGVPSRRAVLAGAVETAVNVLWDAAPLIGDRVTVVGAGMIGCCVARLARGIPGLDVVLVDVDASRRAVADRLDVGFAEPGDAPLGCDLVINTSGSEAGLQLALASVVTDGEVIEASWYGDRPVTLALGADFHSRRLTIRSSQVGAVAGRRRGTRTTRDRLTLALELLQDAAFDALLTGHSPWGDLPVVMADLATGRSTALCHTIDWTDAS</sequence>